<dbReference type="Pfam" id="PF04142">
    <property type="entry name" value="Nuc_sug_transp"/>
    <property type="match status" value="1"/>
</dbReference>
<feature type="transmembrane region" description="Helical" evidence="6">
    <location>
        <begin position="42"/>
        <end position="65"/>
    </location>
</feature>
<comment type="caution">
    <text evidence="7">The sequence shown here is derived from an EMBL/GenBank/DDBJ whole genome shotgun (WGS) entry which is preliminary data.</text>
</comment>
<evidence type="ECO:0000256" key="4">
    <source>
        <dbReference type="ARBA" id="ARBA00023136"/>
    </source>
</evidence>
<feature type="transmembrane region" description="Helical" evidence="6">
    <location>
        <begin position="121"/>
        <end position="138"/>
    </location>
</feature>
<feature type="transmembrane region" description="Helical" evidence="6">
    <location>
        <begin position="182"/>
        <end position="201"/>
    </location>
</feature>
<feature type="transmembrane region" description="Helical" evidence="6">
    <location>
        <begin position="213"/>
        <end position="232"/>
    </location>
</feature>
<accession>A0A4D9CYM1</accession>
<sequence>MHSIFGGMKRTDTCKYVALLVLVLQNSAVVLTVRYSRMRKDVMYISSTAVVMSEIVKLVAASFLVGMEEGGFCGLSSKLYHDIVLKPADFAKLLVPAFLYTMQNNLLFVALSNLDAASFQVLYQLKILTTAVFSVVLLNRQLSCMKWLSLLVLIVGVCLVQTSSLKDGSTSSTAGRNGSTSLGFVCVLLASCSSGFAGTYFEKVLKDSEISVWVRNVELALIGIPVGVFGVWYTDGAAVREAGFFSGYSPLVWSVVGLQAVGGFAIALVVKYTDSVLKNFSTSVSIVVSGLVSYVVYGETDLSLQFLAGVSLVMYSTFLYGTNSSGMCCLSEGGFFTPNKGVARKESNKVWSVACGAKPAASTRDDPLASVPFLESADNKNRQRKDYESHGNKSNRVSASVA</sequence>
<feature type="transmembrane region" description="Helical" evidence="6">
    <location>
        <begin position="252"/>
        <end position="270"/>
    </location>
</feature>
<feature type="transmembrane region" description="Helical" evidence="6">
    <location>
        <begin position="145"/>
        <end position="162"/>
    </location>
</feature>
<dbReference type="PANTHER" id="PTHR10231">
    <property type="entry name" value="NUCLEOTIDE-SUGAR TRANSMEMBRANE TRANSPORTER"/>
    <property type="match status" value="1"/>
</dbReference>
<evidence type="ECO:0000313" key="7">
    <source>
        <dbReference type="EMBL" id="TFJ84116.1"/>
    </source>
</evidence>
<comment type="subcellular location">
    <subcellularLocation>
        <location evidence="1">Membrane</location>
        <topology evidence="1">Multi-pass membrane protein</topology>
    </subcellularLocation>
</comment>
<evidence type="ECO:0000313" key="8">
    <source>
        <dbReference type="Proteomes" id="UP000355283"/>
    </source>
</evidence>
<dbReference type="AlphaFoldDB" id="A0A4D9CYM1"/>
<proteinExistence type="predicted"/>
<name>A0A4D9CYM1_9STRA</name>
<protein>
    <recommendedName>
        <fullName evidence="9">Sugar phosphate transporter domain-containing protein</fullName>
    </recommendedName>
</protein>
<evidence type="ECO:0000256" key="5">
    <source>
        <dbReference type="SAM" id="MobiDB-lite"/>
    </source>
</evidence>
<dbReference type="InterPro" id="IPR007271">
    <property type="entry name" value="Nuc_sug_transpt"/>
</dbReference>
<evidence type="ECO:0000256" key="1">
    <source>
        <dbReference type="ARBA" id="ARBA00004141"/>
    </source>
</evidence>
<dbReference type="GO" id="GO:0000139">
    <property type="term" value="C:Golgi membrane"/>
    <property type="evidence" value="ECO:0007669"/>
    <property type="project" value="InterPro"/>
</dbReference>
<dbReference type="Proteomes" id="UP000355283">
    <property type="component" value="Unassembled WGS sequence"/>
</dbReference>
<dbReference type="InterPro" id="IPR037185">
    <property type="entry name" value="EmrE-like"/>
</dbReference>
<dbReference type="NCBIfam" id="TIGR00803">
    <property type="entry name" value="nst"/>
    <property type="match status" value="1"/>
</dbReference>
<dbReference type="GO" id="GO:0015165">
    <property type="term" value="F:pyrimidine nucleotide-sugar transmembrane transporter activity"/>
    <property type="evidence" value="ECO:0007669"/>
    <property type="project" value="InterPro"/>
</dbReference>
<keyword evidence="4 6" id="KW-0472">Membrane</keyword>
<keyword evidence="3 6" id="KW-1133">Transmembrane helix</keyword>
<keyword evidence="2 6" id="KW-0812">Transmembrane</keyword>
<dbReference type="EMBL" id="SDOX01000020">
    <property type="protein sequence ID" value="TFJ84116.1"/>
    <property type="molecule type" value="Genomic_DNA"/>
</dbReference>
<keyword evidence="8" id="KW-1185">Reference proteome</keyword>
<feature type="compositionally biased region" description="Basic and acidic residues" evidence="5">
    <location>
        <begin position="377"/>
        <end position="391"/>
    </location>
</feature>
<dbReference type="SUPFAM" id="SSF103481">
    <property type="entry name" value="Multidrug resistance efflux transporter EmrE"/>
    <property type="match status" value="1"/>
</dbReference>
<evidence type="ECO:0008006" key="9">
    <source>
        <dbReference type="Google" id="ProtNLM"/>
    </source>
</evidence>
<dbReference type="OrthoDB" id="408493at2759"/>
<feature type="compositionally biased region" description="Polar residues" evidence="5">
    <location>
        <begin position="392"/>
        <end position="402"/>
    </location>
</feature>
<evidence type="ECO:0000256" key="6">
    <source>
        <dbReference type="SAM" id="Phobius"/>
    </source>
</evidence>
<feature type="transmembrane region" description="Helical" evidence="6">
    <location>
        <begin position="277"/>
        <end position="297"/>
    </location>
</feature>
<reference evidence="7 8" key="1">
    <citation type="submission" date="2019-01" db="EMBL/GenBank/DDBJ databases">
        <title>Nuclear Genome Assembly of the Microalgal Biofuel strain Nannochloropsis salina CCMP1776.</title>
        <authorList>
            <person name="Hovde B."/>
        </authorList>
    </citation>
    <scope>NUCLEOTIDE SEQUENCE [LARGE SCALE GENOMIC DNA]</scope>
    <source>
        <strain evidence="7 8">CCMP1776</strain>
    </source>
</reference>
<feature type="transmembrane region" description="Helical" evidence="6">
    <location>
        <begin position="303"/>
        <end position="321"/>
    </location>
</feature>
<evidence type="ECO:0000256" key="2">
    <source>
        <dbReference type="ARBA" id="ARBA00022692"/>
    </source>
</evidence>
<organism evidence="7 8">
    <name type="scientific">Nannochloropsis salina CCMP1776</name>
    <dbReference type="NCBI Taxonomy" id="1027361"/>
    <lineage>
        <taxon>Eukaryota</taxon>
        <taxon>Sar</taxon>
        <taxon>Stramenopiles</taxon>
        <taxon>Ochrophyta</taxon>
        <taxon>Eustigmatophyceae</taxon>
        <taxon>Eustigmatales</taxon>
        <taxon>Monodopsidaceae</taxon>
        <taxon>Microchloropsis</taxon>
        <taxon>Microchloropsis salina</taxon>
    </lineage>
</organism>
<feature type="region of interest" description="Disordered" evidence="5">
    <location>
        <begin position="358"/>
        <end position="402"/>
    </location>
</feature>
<gene>
    <name evidence="7" type="ORF">NSK_004589</name>
</gene>
<evidence type="ECO:0000256" key="3">
    <source>
        <dbReference type="ARBA" id="ARBA00022989"/>
    </source>
</evidence>